<sequence length="152" mass="17610">MDEKEHGGVPGLHDPARPPVPASQVKRDVWSRDALELLKLGEAIVDLRADQRSLRLEKEELRFERDRLRSAVGELQSKLTVTLADLDQALREREAMDDLRREIEKIAREYEARLEEERAEVAAVALEFEQKLQLHKAENRGDARREDVRVRP</sequence>
<organism evidence="3 4">
    <name type="scientific">Sphingomonas natans</name>
    <dbReference type="NCBI Taxonomy" id="3063330"/>
    <lineage>
        <taxon>Bacteria</taxon>
        <taxon>Pseudomonadati</taxon>
        <taxon>Pseudomonadota</taxon>
        <taxon>Alphaproteobacteria</taxon>
        <taxon>Sphingomonadales</taxon>
        <taxon>Sphingomonadaceae</taxon>
        <taxon>Sphingomonas</taxon>
    </lineage>
</organism>
<protein>
    <submittedName>
        <fullName evidence="3">Uncharacterized protein</fullName>
    </submittedName>
</protein>
<evidence type="ECO:0000313" key="4">
    <source>
        <dbReference type="Proteomes" id="UP001169764"/>
    </source>
</evidence>
<evidence type="ECO:0000256" key="2">
    <source>
        <dbReference type="SAM" id="MobiDB-lite"/>
    </source>
</evidence>
<reference evidence="3" key="1">
    <citation type="submission" date="2023-07" db="EMBL/GenBank/DDBJ databases">
        <authorList>
            <person name="Kim M."/>
        </authorList>
    </citation>
    <scope>NUCLEOTIDE SEQUENCE</scope>
    <source>
        <strain evidence="3">BIUV-7</strain>
    </source>
</reference>
<gene>
    <name evidence="3" type="ORF">Q4F19_04670</name>
</gene>
<comment type="caution">
    <text evidence="3">The sequence shown here is derived from an EMBL/GenBank/DDBJ whole genome shotgun (WGS) entry which is preliminary data.</text>
</comment>
<keyword evidence="4" id="KW-1185">Reference proteome</keyword>
<dbReference type="RefSeq" id="WP_303540303.1">
    <property type="nucleotide sequence ID" value="NZ_JAUOTP010000002.1"/>
</dbReference>
<feature type="coiled-coil region" evidence="1">
    <location>
        <begin position="44"/>
        <end position="127"/>
    </location>
</feature>
<name>A0ABT8Y7E9_9SPHN</name>
<evidence type="ECO:0000256" key="1">
    <source>
        <dbReference type="SAM" id="Coils"/>
    </source>
</evidence>
<feature type="region of interest" description="Disordered" evidence="2">
    <location>
        <begin position="1"/>
        <end position="25"/>
    </location>
</feature>
<evidence type="ECO:0000313" key="3">
    <source>
        <dbReference type="EMBL" id="MDO6413669.1"/>
    </source>
</evidence>
<proteinExistence type="predicted"/>
<keyword evidence="1" id="KW-0175">Coiled coil</keyword>
<accession>A0ABT8Y7E9</accession>
<dbReference type="Proteomes" id="UP001169764">
    <property type="component" value="Unassembled WGS sequence"/>
</dbReference>
<dbReference type="EMBL" id="JAUOTP010000002">
    <property type="protein sequence ID" value="MDO6413669.1"/>
    <property type="molecule type" value="Genomic_DNA"/>
</dbReference>